<dbReference type="InterPro" id="IPR022074">
    <property type="entry name" value="DUF3626"/>
</dbReference>
<dbReference type="OrthoDB" id="3770261at2"/>
<feature type="region of interest" description="Disordered" evidence="1">
    <location>
        <begin position="299"/>
        <end position="351"/>
    </location>
</feature>
<dbReference type="EMBL" id="FOHB01000002">
    <property type="protein sequence ID" value="SER92389.1"/>
    <property type="molecule type" value="Genomic_DNA"/>
</dbReference>
<organism evidence="2 3">
    <name type="scientific">Pedococcus cremeus</name>
    <dbReference type="NCBI Taxonomy" id="587636"/>
    <lineage>
        <taxon>Bacteria</taxon>
        <taxon>Bacillati</taxon>
        <taxon>Actinomycetota</taxon>
        <taxon>Actinomycetes</taxon>
        <taxon>Micrococcales</taxon>
        <taxon>Intrasporangiaceae</taxon>
        <taxon>Pedococcus</taxon>
    </lineage>
</organism>
<evidence type="ECO:0000313" key="3">
    <source>
        <dbReference type="Proteomes" id="UP000199019"/>
    </source>
</evidence>
<accession>A0A1H9T6J8</accession>
<evidence type="ECO:0000256" key="1">
    <source>
        <dbReference type="SAM" id="MobiDB-lite"/>
    </source>
</evidence>
<proteinExistence type="predicted"/>
<dbReference type="AlphaFoldDB" id="A0A1H9T6J8"/>
<dbReference type="STRING" id="587636.SAMN05216199_1449"/>
<protein>
    <recommendedName>
        <fullName evidence="4">DUF3626 domain-containing protein</fullName>
    </recommendedName>
</protein>
<reference evidence="3" key="1">
    <citation type="submission" date="2016-10" db="EMBL/GenBank/DDBJ databases">
        <authorList>
            <person name="Varghese N."/>
            <person name="Submissions S."/>
        </authorList>
    </citation>
    <scope>NUCLEOTIDE SEQUENCE [LARGE SCALE GENOMIC DNA]</scope>
    <source>
        <strain evidence="3">CGMCC 1.6963</strain>
    </source>
</reference>
<evidence type="ECO:0000313" key="2">
    <source>
        <dbReference type="EMBL" id="SER92389.1"/>
    </source>
</evidence>
<dbReference type="Proteomes" id="UP000199019">
    <property type="component" value="Unassembled WGS sequence"/>
</dbReference>
<keyword evidence="3" id="KW-1185">Reference proteome</keyword>
<dbReference type="Pfam" id="PF12294">
    <property type="entry name" value="DUF3626"/>
    <property type="match status" value="2"/>
</dbReference>
<evidence type="ECO:0008006" key="4">
    <source>
        <dbReference type="Google" id="ProtNLM"/>
    </source>
</evidence>
<gene>
    <name evidence="2" type="ORF">SAMN05216199_1449</name>
</gene>
<sequence>MSGTHEPTAWVTAAVAHVDAVSTGQPLDRSLRVTLNFHPDRVAGELLTLEAMVRDGVYRSQFETGTSNGGLTAHPGGNRWLWEERLFGGAYNDAPVSERPKYGALNHRRRSLGGAPRFGSAHLRLAEHTLGRTTFCFPDSFMEPTDFGTAHRFDLLRLAHEFDAAQGDPAADDGDGDLLDDYIEAHVHGTVDLVHDVEALVLDPCYRDTRIEAIAEELGVPVEWHEGRVLTVHELDRHHGYRGPAAVELGHQVAEQGRLDARVIGDAARTGSFHPQTVKQLWHLVARFGRPLDQSWQCPHPASLRAPASPTQPAPAHPSRELDRWRSAPCRSGGEQVHQVTFQGRLGPPRL</sequence>
<name>A0A1H9T6J8_9MICO</name>